<dbReference type="EMBL" id="KJ019110">
    <property type="protein sequence ID" value="AIX33982.1"/>
    <property type="molecule type" value="Genomic_DNA"/>
</dbReference>
<evidence type="ECO:0000313" key="13">
    <source>
        <dbReference type="EMBL" id="AIX17438.1"/>
    </source>
</evidence>
<dbReference type="KEGG" id="vg:24405362"/>
<comment type="subunit">
    <text evidence="10">Homodimer in the absence of DNA, monomer when binding DNA. Interacts with the DNA helicase assembly protein; a ternary complex between the helicase assembly protein, the single-stranded DNA-binding protein and ssDNA is an obligatory intermediate in the helicase loading mechanism. Part of the replicase complex that includes the DNA polymerase, the polymerase clamp, the clamp loader complex, the single-stranded DNA binding protein, the primase, the replicative helicase and the helicase assembly factor. Interacts (via C-terminus) with the viral SF1 dDA helicase. Interacts with the viral SF2 UvsW repair helicase.</text>
</comment>
<dbReference type="EMBL" id="KJ019043">
    <property type="protein sequence ID" value="AIX17869.1"/>
    <property type="molecule type" value="Genomic_DNA"/>
</dbReference>
<accession>A0A0E3FZ11</accession>
<evidence type="ECO:0000313" key="29">
    <source>
        <dbReference type="Proteomes" id="UP000033002"/>
    </source>
</evidence>
<evidence type="ECO:0000256" key="8">
    <source>
        <dbReference type="ARBA" id="ARBA00023125"/>
    </source>
</evidence>
<dbReference type="InterPro" id="IPR012339">
    <property type="entry name" value="Phage_T4_Gp32_ssDNA-bd"/>
</dbReference>
<keyword evidence="7 10" id="KW-1194">Viral DNA replication</keyword>
<dbReference type="EMBL" id="KJ019041">
    <property type="protein sequence ID" value="AIX17438.1"/>
    <property type="molecule type" value="Genomic_DNA"/>
</dbReference>
<keyword evidence="31" id="KW-1185">Reference proteome</keyword>
<evidence type="ECO:0000313" key="17">
    <source>
        <dbReference type="EMBL" id="AIX19241.1"/>
    </source>
</evidence>
<evidence type="ECO:0000256" key="11">
    <source>
        <dbReference type="SAM" id="MobiDB-lite"/>
    </source>
</evidence>
<dbReference type="SUPFAM" id="SSF50249">
    <property type="entry name" value="Nucleic acid-binding proteins"/>
    <property type="match status" value="1"/>
</dbReference>
<evidence type="ECO:0000313" key="32">
    <source>
        <dbReference type="Proteomes" id="UP000185331"/>
    </source>
</evidence>
<keyword evidence="4" id="KW-0479">Metal-binding</keyword>
<evidence type="ECO:0000313" key="23">
    <source>
        <dbReference type="EMBL" id="AIX33982.1"/>
    </source>
</evidence>
<gene>
    <name evidence="26" type="ORF">Syn7803C100_1</name>
    <name evidence="27" type="ORF">Syn7803C28_1</name>
    <name evidence="28" type="ORF">Syn7803C36_1</name>
    <name evidence="13" type="ORF">Syn7803C66_1</name>
    <name evidence="14" type="ORF">Syn7803C67_1</name>
    <name evidence="15" type="ORF">Syn7803C68_1</name>
    <name evidence="16" type="ORF">Syn7803C69_1</name>
    <name evidence="17" type="ORF">Syn7803C76_1</name>
    <name evidence="18" type="ORF">Syn7803C78_1</name>
    <name evidence="19" type="ORF">Syn7803C91_1</name>
    <name evidence="20" type="ORF">Syn7803C92_1</name>
    <name evidence="21" type="ORF">Syn7803US49_1</name>
    <name evidence="22" type="ORF">Syn7803US53_1</name>
    <name evidence="23" type="ORF">Syn7803US56_1</name>
    <name evidence="24" type="ORF">Syn9311C1_1</name>
    <name evidence="25" type="ORF">Syn9311C4_1</name>
</gene>
<dbReference type="EMBL" id="KJ019134">
    <property type="protein sequence ID" value="AIX39302.1"/>
    <property type="molecule type" value="Genomic_DNA"/>
</dbReference>
<dbReference type="EMBL" id="KJ019104">
    <property type="protein sequence ID" value="AIX32487.1"/>
    <property type="molecule type" value="Genomic_DNA"/>
</dbReference>
<evidence type="ECO:0000256" key="6">
    <source>
        <dbReference type="ARBA" id="ARBA00022833"/>
    </source>
</evidence>
<evidence type="ECO:0000313" key="30">
    <source>
        <dbReference type="Proteomes" id="UP000185326"/>
    </source>
</evidence>
<evidence type="ECO:0000313" key="18">
    <source>
        <dbReference type="EMBL" id="AIX19676.1"/>
    </source>
</evidence>
<dbReference type="EMBL" id="KJ019051">
    <property type="protein sequence ID" value="AIX19676.1"/>
    <property type="molecule type" value="Genomic_DNA"/>
</dbReference>
<dbReference type="Pfam" id="PF08804">
    <property type="entry name" value="gp32"/>
    <property type="match status" value="1"/>
</dbReference>
<dbReference type="EMBL" id="KJ019108">
    <property type="protein sequence ID" value="AIX33551.1"/>
    <property type="molecule type" value="Genomic_DNA"/>
</dbReference>
<comment type="function">
    <text evidence="10">Single-stranded DNA-binding protein that participates in viral DNA replication, recombination, and repair. Coats the lagging-strand ssDNA as the replication fork advances. Stimulates the activities of viral DNA polymerase and the replicative helicase, probably via its interaction with the helicase assembly factor. Together with the replicative helicase and the helicase assembly factor, promotes pairing of two homologous DNA molecules containing complementary single-stranded regions and mediates homologous DNA strand exchange. Promotes also the formation of joint molecules. mRNA specific autogenous translational repressor.</text>
</comment>
<dbReference type="Gene3D" id="3.90.198.10">
    <property type="entry name" value="Replication Fork Single-Stranded Dna Binding Protein"/>
    <property type="match status" value="1"/>
</dbReference>
<dbReference type="Proteomes" id="UP000185339">
    <property type="component" value="Segment"/>
</dbReference>
<dbReference type="Proteomes" id="UP000185340">
    <property type="component" value="Segment"/>
</dbReference>
<dbReference type="Proteomes" id="UP000185342">
    <property type="component" value="Segment"/>
</dbReference>
<dbReference type="EMBL" id="KJ019154">
    <property type="protein sequence ID" value="AIX44421.1"/>
    <property type="molecule type" value="Genomic_DNA"/>
</dbReference>
<evidence type="ECO:0000256" key="7">
    <source>
        <dbReference type="ARBA" id="ARBA00023109"/>
    </source>
</evidence>
<dbReference type="GO" id="GO:0003697">
    <property type="term" value="F:single-stranded DNA binding"/>
    <property type="evidence" value="ECO:0007669"/>
    <property type="project" value="UniProtKB-UniRule"/>
</dbReference>
<dbReference type="Proteomes" id="UP000185326">
    <property type="component" value="Segment"/>
</dbReference>
<dbReference type="InterPro" id="IPR012340">
    <property type="entry name" value="NA-bd_OB-fold"/>
</dbReference>
<dbReference type="Proteomes" id="UP000185331">
    <property type="component" value="Segment"/>
</dbReference>
<keyword evidence="2 10" id="KW-0678">Repressor</keyword>
<keyword evidence="10" id="KW-0233">DNA recombination</keyword>
<dbReference type="RefSeq" id="YP_009140569.1">
    <property type="nucleotide sequence ID" value="NC_027130.1"/>
</dbReference>
<dbReference type="EMBL" id="KJ019060">
    <property type="protein sequence ID" value="AIX21904.1"/>
    <property type="molecule type" value="Genomic_DNA"/>
</dbReference>
<evidence type="ECO:0000256" key="1">
    <source>
        <dbReference type="ARBA" id="ARBA00018590"/>
    </source>
</evidence>
<dbReference type="GO" id="GO:0006260">
    <property type="term" value="P:DNA replication"/>
    <property type="evidence" value="ECO:0007669"/>
    <property type="project" value="UniProtKB-KW"/>
</dbReference>
<evidence type="ECO:0000256" key="9">
    <source>
        <dbReference type="ARBA" id="ARBA00023204"/>
    </source>
</evidence>
<evidence type="ECO:0000313" key="16">
    <source>
        <dbReference type="EMBL" id="AIX18085.1"/>
    </source>
</evidence>
<dbReference type="HAMAP" id="MF_04152">
    <property type="entry name" value="SSB_T4"/>
    <property type="match status" value="1"/>
</dbReference>
<dbReference type="GO" id="GO:0006281">
    <property type="term" value="P:DNA repair"/>
    <property type="evidence" value="ECO:0007669"/>
    <property type="project" value="UniProtKB-UniRule"/>
</dbReference>
<dbReference type="EMBL" id="KJ019161">
    <property type="protein sequence ID" value="AIX46056.1"/>
    <property type="molecule type" value="Genomic_DNA"/>
</dbReference>
<evidence type="ECO:0000256" key="10">
    <source>
        <dbReference type="HAMAP-Rule" id="MF_04152"/>
    </source>
</evidence>
<evidence type="ECO:0000313" key="21">
    <source>
        <dbReference type="EMBL" id="AIX32487.1"/>
    </source>
</evidence>
<evidence type="ECO:0000313" key="24">
    <source>
        <dbReference type="EMBL" id="AIX38869.1"/>
    </source>
</evidence>
<dbReference type="EMBL" id="KJ019044">
    <property type="protein sequence ID" value="AIX18085.1"/>
    <property type="molecule type" value="Genomic_DNA"/>
</dbReference>
<name>A0A0E3FZ11_9CAUD</name>
<dbReference type="EMBL" id="KJ019133">
    <property type="protein sequence ID" value="AIX39084.1"/>
    <property type="molecule type" value="Genomic_DNA"/>
</dbReference>
<dbReference type="Proteomes" id="UP000185336">
    <property type="component" value="Segment"/>
</dbReference>
<keyword evidence="8 10" id="KW-0238">DNA-binding</keyword>
<dbReference type="InterPro" id="IPR046395">
    <property type="entry name" value="SSB_T4"/>
</dbReference>
<evidence type="ECO:0000256" key="4">
    <source>
        <dbReference type="ARBA" id="ARBA00022723"/>
    </source>
</evidence>
<dbReference type="Proteomes" id="UP000185337">
    <property type="component" value="Segment"/>
</dbReference>
<evidence type="ECO:0000313" key="22">
    <source>
        <dbReference type="EMBL" id="AIX33551.1"/>
    </source>
</evidence>
<evidence type="ECO:0000313" key="14">
    <source>
        <dbReference type="EMBL" id="AIX17653.1"/>
    </source>
</evidence>
<evidence type="ECO:0000313" key="25">
    <source>
        <dbReference type="EMBL" id="AIX39084.1"/>
    </source>
</evidence>
<keyword evidence="6" id="KW-0862">Zinc</keyword>
<dbReference type="EMBL" id="KJ019049">
    <property type="protein sequence ID" value="AIX19241.1"/>
    <property type="molecule type" value="Genomic_DNA"/>
</dbReference>
<organism evidence="24 32">
    <name type="scientific">Synechococcus phage ACG-2014b</name>
    <dbReference type="NCBI Taxonomy" id="1493508"/>
    <lineage>
        <taxon>Viruses</taxon>
        <taxon>Duplodnaviria</taxon>
        <taxon>Heunggongvirae</taxon>
        <taxon>Uroviricota</taxon>
        <taxon>Caudoviricetes</taxon>
        <taxon>Pantevenvirales</taxon>
        <taxon>Kyanoviridae</taxon>
        <taxon>Nereusvirus</taxon>
        <taxon>Nereusvirus tusconc4</taxon>
    </lineage>
</organism>
<evidence type="ECO:0000313" key="15">
    <source>
        <dbReference type="EMBL" id="AIX17869.1"/>
    </source>
</evidence>
<dbReference type="Proteomes" id="UP000185330">
    <property type="component" value="Segment"/>
</dbReference>
<evidence type="ECO:0000256" key="5">
    <source>
        <dbReference type="ARBA" id="ARBA00022763"/>
    </source>
</evidence>
<dbReference type="EMBL" id="KJ019042">
    <property type="protein sequence ID" value="AIX17653.1"/>
    <property type="molecule type" value="Genomic_DNA"/>
</dbReference>
<keyword evidence="3" id="KW-0235">DNA replication</keyword>
<dbReference type="GO" id="GO:0046872">
    <property type="term" value="F:metal ion binding"/>
    <property type="evidence" value="ECO:0007669"/>
    <property type="project" value="UniProtKB-KW"/>
</dbReference>
<evidence type="ECO:0000256" key="2">
    <source>
        <dbReference type="ARBA" id="ARBA00022491"/>
    </source>
</evidence>
<evidence type="ECO:0000313" key="31">
    <source>
        <dbReference type="Proteomes" id="UP000185330"/>
    </source>
</evidence>
<evidence type="ECO:0000256" key="3">
    <source>
        <dbReference type="ARBA" id="ARBA00022705"/>
    </source>
</evidence>
<dbReference type="Proteomes" id="UP000185338">
    <property type="component" value="Segment"/>
</dbReference>
<protein>
    <recommendedName>
        <fullName evidence="1 10">Single-stranded DNA-binding protein</fullName>
        <shortName evidence="10">SSB protein</shortName>
    </recommendedName>
    <alternativeName>
        <fullName evidence="10">Helix-destabilizing protein</fullName>
    </alternativeName>
</protein>
<dbReference type="Proteomes" id="UP000033002">
    <property type="component" value="Segment"/>
</dbReference>
<feature type="region of interest" description="Disordered" evidence="11">
    <location>
        <begin position="259"/>
        <end position="281"/>
    </location>
</feature>
<dbReference type="Proteomes" id="UP000185341">
    <property type="component" value="Segment"/>
</dbReference>
<dbReference type="Proteomes" id="UP000185333">
    <property type="component" value="Segment"/>
</dbReference>
<dbReference type="Proteomes" id="UP000185329">
    <property type="component" value="Segment"/>
</dbReference>
<evidence type="ECO:0000313" key="20">
    <source>
        <dbReference type="EMBL" id="AIX22121.1"/>
    </source>
</evidence>
<dbReference type="InterPro" id="IPR044947">
    <property type="entry name" value="Phage_T4_Gp32_ssDNA-bd_sf"/>
</dbReference>
<dbReference type="Proteomes" id="UP000185332">
    <property type="component" value="Segment"/>
</dbReference>
<dbReference type="GO" id="GO:0039686">
    <property type="term" value="P:bidirectional double-stranded viral DNA replication"/>
    <property type="evidence" value="ECO:0007669"/>
    <property type="project" value="UniProtKB-UniRule"/>
</dbReference>
<comment type="caution">
    <text evidence="10">Lacks conserved residue(s) required for the propagation of feature annotation.</text>
</comment>
<evidence type="ECO:0000313" key="19">
    <source>
        <dbReference type="EMBL" id="AIX21904.1"/>
    </source>
</evidence>
<dbReference type="Proteomes" id="UP000185334">
    <property type="component" value="Segment"/>
</dbReference>
<sequence length="316" mass="35507">MSFASLKKASSGGDTFAKLTREIDKLNQPAAGSSADERFWKPEMDKSGNGYAVIRFLPAPDGEEMPWAKVWSHAFKGPGGQWYIENSLTTLGKDDPIGEMNRQLWNSGRDSDKEIARAQKRKLSYYSNIYVVSDSAHPENEGRVFLYRFGKKIFDKLTEAMQPAFADESPIDPFNFWKGADFKLKIRKVEGYWNYDKSEFAAPGTLGNFDDDKLEGIWNKGYSLAEFEDPKNFKSYEQLTARMNLVLGKTSTASAPAIREDEEEVSADFNSPDIMASNQPDWGTEVSNFRAKAVAASPVDDDEVTLSMFARLAEEE</sequence>
<evidence type="ECO:0000313" key="27">
    <source>
        <dbReference type="EMBL" id="AIX44421.1"/>
    </source>
</evidence>
<keyword evidence="9 10" id="KW-0234">DNA repair</keyword>
<reference evidence="29 30" key="1">
    <citation type="submission" date="2013-12" db="EMBL/GenBank/DDBJ databases">
        <title>Ecological redundancy of diverse viral populations within a natural community.</title>
        <authorList>
            <person name="Gregory A.C."/>
            <person name="LaButti K."/>
            <person name="Copeland A."/>
            <person name="Woyke T."/>
            <person name="Sullivan M.B."/>
        </authorList>
    </citation>
    <scope>NUCLEOTIDE SEQUENCE [LARGE SCALE GENOMIC DNA]</scope>
    <source>
        <strain evidence="26">Syn7803C100</strain>
        <strain evidence="27">Syn7803C28</strain>
        <strain evidence="28">Syn7803C36</strain>
        <strain evidence="13">Syn7803C66</strain>
        <strain evidence="14">Syn7803C67</strain>
        <strain evidence="15">Syn7803C68</strain>
        <strain evidence="16">Syn7803C69</strain>
        <strain evidence="17">Syn7803C76</strain>
        <strain evidence="18">Syn7803C78</strain>
        <strain evidence="19">Syn7803C91</strain>
        <strain evidence="20">Syn7803C92</strain>
        <strain evidence="21">Syn7803US49</strain>
        <strain evidence="22">Syn7803US53</strain>
        <strain evidence="23">Syn7803US56</strain>
        <strain evidence="24">Syn9311C1</strain>
        <strain evidence="25">Syn9311C4</strain>
    </source>
</reference>
<evidence type="ECO:0000313" key="28">
    <source>
        <dbReference type="EMBL" id="AIX46056.1"/>
    </source>
</evidence>
<keyword evidence="5" id="KW-0227">DNA damage</keyword>
<comment type="domain">
    <text evidence="10">The acidic C-terminus is involved in modulating the ssDNA binding properties. The N-terminus LAST motif is involved in the cooperative binding of the protein to single-stranded nucleic acids.</text>
</comment>
<dbReference type="EMBL" id="KJ019061">
    <property type="protein sequence ID" value="AIX22121.1"/>
    <property type="molecule type" value="Genomic_DNA"/>
</dbReference>
<dbReference type="Proteomes" id="UP000185328">
    <property type="component" value="Segment"/>
</dbReference>
<evidence type="ECO:0000313" key="26">
    <source>
        <dbReference type="EMBL" id="AIX39302.1"/>
    </source>
</evidence>
<evidence type="ECO:0000259" key="12">
    <source>
        <dbReference type="Pfam" id="PF08804"/>
    </source>
</evidence>
<dbReference type="GO" id="GO:0006310">
    <property type="term" value="P:DNA recombination"/>
    <property type="evidence" value="ECO:0007669"/>
    <property type="project" value="UniProtKB-UniRule"/>
</dbReference>
<feature type="domain" description="Bacteriophage T4 Gp32 single-stranded DNA-binding" evidence="12">
    <location>
        <begin position="48"/>
        <end position="246"/>
    </location>
</feature>
<dbReference type="GeneID" id="24405362"/>
<dbReference type="EMBL" id="KJ019132">
    <property type="protein sequence ID" value="AIX38869.1"/>
    <property type="molecule type" value="Genomic_DNA"/>
</dbReference>
<comment type="similarity">
    <text evidence="10">Belongs to the Tequatrovirus single-stranded DNA-binding protein family.</text>
</comment>
<proteinExistence type="inferred from homology"/>